<feature type="transmembrane region" description="Helical" evidence="7">
    <location>
        <begin position="140"/>
        <end position="166"/>
    </location>
</feature>
<dbReference type="Pfam" id="PF00528">
    <property type="entry name" value="BPD_transp_1"/>
    <property type="match status" value="2"/>
</dbReference>
<evidence type="ECO:0000256" key="1">
    <source>
        <dbReference type="ARBA" id="ARBA00004651"/>
    </source>
</evidence>
<dbReference type="Gene3D" id="1.10.3720.10">
    <property type="entry name" value="MetI-like"/>
    <property type="match status" value="2"/>
</dbReference>
<keyword evidence="3" id="KW-1003">Cell membrane</keyword>
<feature type="domain" description="ABC transmembrane type-1" evidence="8">
    <location>
        <begin position="381"/>
        <end position="567"/>
    </location>
</feature>
<evidence type="ECO:0000256" key="5">
    <source>
        <dbReference type="ARBA" id="ARBA00022989"/>
    </source>
</evidence>
<evidence type="ECO:0000256" key="7">
    <source>
        <dbReference type="RuleBase" id="RU363032"/>
    </source>
</evidence>
<evidence type="ECO:0000313" key="10">
    <source>
        <dbReference type="Proteomes" id="UP001589536"/>
    </source>
</evidence>
<feature type="transmembrane region" description="Helical" evidence="7">
    <location>
        <begin position="172"/>
        <end position="195"/>
    </location>
</feature>
<dbReference type="Proteomes" id="UP001589536">
    <property type="component" value="Unassembled WGS sequence"/>
</dbReference>
<dbReference type="InterPro" id="IPR000515">
    <property type="entry name" value="MetI-like"/>
</dbReference>
<feature type="transmembrane region" description="Helical" evidence="7">
    <location>
        <begin position="241"/>
        <end position="264"/>
    </location>
</feature>
<comment type="similarity">
    <text evidence="7">Belongs to the binding-protein-dependent transport system permease family.</text>
</comment>
<comment type="caution">
    <text evidence="9">The sequence shown here is derived from an EMBL/GenBank/DDBJ whole genome shotgun (WGS) entry which is preliminary data.</text>
</comment>
<proteinExistence type="inferred from homology"/>
<gene>
    <name evidence="9" type="ORF">ACFFPI_20840</name>
</gene>
<dbReference type="PANTHER" id="PTHR43163:SF3">
    <property type="entry name" value="PEPTIDE ABC TRANSPORTER PERMEASE PROTEIN"/>
    <property type="match status" value="1"/>
</dbReference>
<feature type="transmembrane region" description="Helical" evidence="7">
    <location>
        <begin position="105"/>
        <end position="128"/>
    </location>
</feature>
<feature type="transmembrane region" description="Helical" evidence="7">
    <location>
        <begin position="544"/>
        <end position="565"/>
    </location>
</feature>
<evidence type="ECO:0000256" key="6">
    <source>
        <dbReference type="ARBA" id="ARBA00023136"/>
    </source>
</evidence>
<reference evidence="9 10" key="1">
    <citation type="submission" date="2024-09" db="EMBL/GenBank/DDBJ databases">
        <authorList>
            <person name="Sun Q."/>
            <person name="Mori K."/>
        </authorList>
    </citation>
    <scope>NUCLEOTIDE SEQUENCE [LARGE SCALE GENOMIC DNA]</scope>
    <source>
        <strain evidence="9 10">JCM 13519</strain>
    </source>
</reference>
<dbReference type="PANTHER" id="PTHR43163">
    <property type="entry name" value="DIPEPTIDE TRANSPORT SYSTEM PERMEASE PROTEIN DPPB-RELATED"/>
    <property type="match status" value="1"/>
</dbReference>
<keyword evidence="6 7" id="KW-0472">Membrane</keyword>
<keyword evidence="5 7" id="KW-1133">Transmembrane helix</keyword>
<feature type="transmembrane region" description="Helical" evidence="7">
    <location>
        <begin position="284"/>
        <end position="310"/>
    </location>
</feature>
<feature type="transmembrane region" description="Helical" evidence="7">
    <location>
        <begin position="330"/>
        <end position="348"/>
    </location>
</feature>
<evidence type="ECO:0000256" key="2">
    <source>
        <dbReference type="ARBA" id="ARBA00022448"/>
    </source>
</evidence>
<organism evidence="9 10">
    <name type="scientific">Arthrobacter methylotrophus</name>
    <dbReference type="NCBI Taxonomy" id="121291"/>
    <lineage>
        <taxon>Bacteria</taxon>
        <taxon>Bacillati</taxon>
        <taxon>Actinomycetota</taxon>
        <taxon>Actinomycetes</taxon>
        <taxon>Micrococcales</taxon>
        <taxon>Micrococcaceae</taxon>
        <taxon>Arthrobacter</taxon>
    </lineage>
</organism>
<dbReference type="InterPro" id="IPR035906">
    <property type="entry name" value="MetI-like_sf"/>
</dbReference>
<dbReference type="RefSeq" id="WP_345040791.1">
    <property type="nucleotide sequence ID" value="NZ_BAABED010000001.1"/>
</dbReference>
<comment type="subcellular location">
    <subcellularLocation>
        <location evidence="1 7">Cell membrane</location>
        <topology evidence="1 7">Multi-pass membrane protein</topology>
    </subcellularLocation>
</comment>
<evidence type="ECO:0000256" key="3">
    <source>
        <dbReference type="ARBA" id="ARBA00022475"/>
    </source>
</evidence>
<name>A0ABV5UWH9_9MICC</name>
<accession>A0ABV5UWH9</accession>
<evidence type="ECO:0000313" key="9">
    <source>
        <dbReference type="EMBL" id="MFB9716543.1"/>
    </source>
</evidence>
<dbReference type="SUPFAM" id="SSF161098">
    <property type="entry name" value="MetI-like"/>
    <property type="match status" value="2"/>
</dbReference>
<sequence>MRGSAFIKTTASRAAALFSIVVLIGLLPWFSGQSPEYTVLRARYADREATDETLSMIRAELGLDRGPVHVFLEWAGGLLRGDAGNSWITNTPVGPGIVETLGVSVTLMACAMVVASLVATALCVPCVLRGLAGNPGRGSGVVAAATTALPEFLLAAMFLVIGAVWLGCFPPYGWQGVGHAVLPALSLGLPAGGLIGRLLSDAISLAFAEKWVDTWAMAGASRARLTAAVLRRALPSVMSQIGLVLIGLTGGAVVVEKVFAIPGLGRAVLVAASAQDIPALQAGVLALLVLAVGVGSLSAAARYLLLGAALRSGTVPVPEPPGRSRRRDSAVPLVAAGALTLVVVAGLLRDPFTSRHARLASPGFGLPFGADASGRDLLARVGHGAVSTLGTALLVVLACLVIGIVVGLFPLAATGPLEVANAAPPILAGLIVAVMTGPSAEGAAIAVTLVSWAPLAAHTAALAQEARAQPHVRILPVLGVGRLRVLWRYLLPAILGPVFRHSMLRIPGIALALAALGFLGLGPHQPSPEWGLILAEGINYVERAPWTVAAPASALIFASILAVSLSSVRWRR</sequence>
<feature type="transmembrane region" description="Helical" evidence="7">
    <location>
        <begin position="392"/>
        <end position="414"/>
    </location>
</feature>
<protein>
    <submittedName>
        <fullName evidence="9">ABC transporter permease subunit</fullName>
    </submittedName>
</protein>
<keyword evidence="2 7" id="KW-0813">Transport</keyword>
<dbReference type="PROSITE" id="PS50928">
    <property type="entry name" value="ABC_TM1"/>
    <property type="match status" value="1"/>
</dbReference>
<feature type="transmembrane region" description="Helical" evidence="7">
    <location>
        <begin position="503"/>
        <end position="524"/>
    </location>
</feature>
<evidence type="ECO:0000259" key="8">
    <source>
        <dbReference type="PROSITE" id="PS50928"/>
    </source>
</evidence>
<keyword evidence="4 7" id="KW-0812">Transmembrane</keyword>
<evidence type="ECO:0000256" key="4">
    <source>
        <dbReference type="ARBA" id="ARBA00022692"/>
    </source>
</evidence>
<feature type="transmembrane region" description="Helical" evidence="7">
    <location>
        <begin position="12"/>
        <end position="30"/>
    </location>
</feature>
<keyword evidence="10" id="KW-1185">Reference proteome</keyword>
<dbReference type="EMBL" id="JBHMBH010000053">
    <property type="protein sequence ID" value="MFB9716543.1"/>
    <property type="molecule type" value="Genomic_DNA"/>
</dbReference>